<dbReference type="Gene3D" id="3.40.50.1820">
    <property type="entry name" value="alpha/beta hydrolase"/>
    <property type="match status" value="1"/>
</dbReference>
<proteinExistence type="predicted"/>
<protein>
    <recommendedName>
        <fullName evidence="3">Serine aminopeptidase S33 domain-containing protein</fullName>
    </recommendedName>
</protein>
<name>K6YPJ2_9ALTE</name>
<keyword evidence="2" id="KW-1185">Reference proteome</keyword>
<organism evidence="1 2">
    <name type="scientific">Paraglaciecola arctica BSs20135</name>
    <dbReference type="NCBI Taxonomy" id="493475"/>
    <lineage>
        <taxon>Bacteria</taxon>
        <taxon>Pseudomonadati</taxon>
        <taxon>Pseudomonadota</taxon>
        <taxon>Gammaproteobacteria</taxon>
        <taxon>Alteromonadales</taxon>
        <taxon>Alteromonadaceae</taxon>
        <taxon>Paraglaciecola</taxon>
    </lineage>
</organism>
<evidence type="ECO:0000313" key="2">
    <source>
        <dbReference type="Proteomes" id="UP000006327"/>
    </source>
</evidence>
<evidence type="ECO:0008006" key="3">
    <source>
        <dbReference type="Google" id="ProtNLM"/>
    </source>
</evidence>
<reference evidence="1 2" key="1">
    <citation type="journal article" date="2017" name="Antonie Van Leeuwenhoek">
        <title>Rhizobium rhizosphaerae sp. nov., a novel species isolated from rice rhizosphere.</title>
        <authorList>
            <person name="Zhao J.J."/>
            <person name="Zhang J."/>
            <person name="Zhang R.J."/>
            <person name="Zhang C.W."/>
            <person name="Yin H.Q."/>
            <person name="Zhang X.X."/>
        </authorList>
    </citation>
    <scope>NUCLEOTIDE SEQUENCE [LARGE SCALE GENOMIC DNA]</scope>
    <source>
        <strain evidence="1 2">BSs20135</strain>
    </source>
</reference>
<accession>K6YPJ2</accession>
<sequence>MLVVTGHFIPASKGNILLTQYGQLTDTAILCLPSITEEMNLARAVVAKQAHYFAAQGIATVSSDYAGTGDSEAEFDQVTCDDWLQDIVCAGQWMMAQGVKQIIVWGIRFGSLLALTHQQTLAAQLPIVAQLHWKPVMNGKQFASQFLRIKQASNMMTNSAEKTNWREHILAGNTVEVAGYPLTAKLLESIEALKVTADFQPITPLVWIELAAKSATPAVARYIDNWSSESCQLQCINTPAFWQIPEVFDLPELYPLSLAGLKQLEII</sequence>
<evidence type="ECO:0000313" key="1">
    <source>
        <dbReference type="EMBL" id="GAC18558.1"/>
    </source>
</evidence>
<dbReference type="SUPFAM" id="SSF53474">
    <property type="entry name" value="alpha/beta-Hydrolases"/>
    <property type="match status" value="1"/>
</dbReference>
<dbReference type="STRING" id="493475.GARC_1586"/>
<dbReference type="InterPro" id="IPR029058">
    <property type="entry name" value="AB_hydrolase_fold"/>
</dbReference>
<dbReference type="Proteomes" id="UP000006327">
    <property type="component" value="Unassembled WGS sequence"/>
</dbReference>
<dbReference type="eggNOG" id="COG1073">
    <property type="taxonomic scope" value="Bacteria"/>
</dbReference>
<dbReference type="EMBL" id="BAEO01000018">
    <property type="protein sequence ID" value="GAC18558.1"/>
    <property type="molecule type" value="Genomic_DNA"/>
</dbReference>
<gene>
    <name evidence="1" type="ORF">GARC_1586</name>
</gene>
<comment type="caution">
    <text evidence="1">The sequence shown here is derived from an EMBL/GenBank/DDBJ whole genome shotgun (WGS) entry which is preliminary data.</text>
</comment>
<dbReference type="AlphaFoldDB" id="K6YPJ2"/>